<dbReference type="KEGG" id="srub:C2R22_07450"/>
<evidence type="ECO:0000256" key="1">
    <source>
        <dbReference type="SAM" id="MobiDB-lite"/>
    </source>
</evidence>
<accession>A0A2I8VPS7</accession>
<feature type="transmembrane region" description="Helical" evidence="2">
    <location>
        <begin position="12"/>
        <end position="35"/>
    </location>
</feature>
<dbReference type="Pfam" id="PF23960">
    <property type="entry name" value="DUF7289"/>
    <property type="match status" value="1"/>
</dbReference>
<dbReference type="OrthoDB" id="148042at2157"/>
<keyword evidence="2" id="KW-0812">Transmembrane</keyword>
<keyword evidence="5" id="KW-1185">Reference proteome</keyword>
<feature type="region of interest" description="Disordered" evidence="1">
    <location>
        <begin position="193"/>
        <end position="214"/>
    </location>
</feature>
<proteinExistence type="predicted"/>
<name>A0A2I8VPS7_9EURY</name>
<keyword evidence="2" id="KW-1133">Transmembrane helix</keyword>
<evidence type="ECO:0000259" key="3">
    <source>
        <dbReference type="Pfam" id="PF23985"/>
    </source>
</evidence>
<dbReference type="Proteomes" id="UP000236584">
    <property type="component" value="Chromosome"/>
</dbReference>
<sequence>MYRLVRDRSGQSTTIGVALMLAIAAIGVTAVVALGGTALTDSQTSVDIQRTEHAMTLLDSRGAMAALGESESQEVTLSGSGDGSYRVASDSGWIRVVHKNFTDPTPSEEVIFNRSLGEVRYTRDDAVVAYQGGGVWRTQDNGTVMISPPEFHYRDQTLTMPLVRVDGSGSASGRVTAEVTPLATGTDVQRIFPNETASTADGPGAPYDDAGDTSYDNPVTNGTVVVTVHSEHYRGWATYFTERTDGFLSVDHANRTASIELRTLAGAPGAFDMPLVGESLETPSVARQHNVSQFELQLAPDSSNANAFNQLHWSMYYQGTDGQQFEIHFAGQGRCDSATADGFTKGSTELSVSVYYRHNSSAPSEEWERVLSDPHVQTRPVHVDCSTGAPRLDADLTSSFDMEYTDIDIQGSDNKWHFGNEIKDQDVPDELTFDQHADDPGDDYDEGSDSEELGFLVNHYFSRLGPDFQLTVDAGPGGSQNRVSEEASTGVLMYDTIDGEEFIQFLHITENEVRVELNG</sequence>
<reference evidence="4 5" key="1">
    <citation type="submission" date="2018-01" db="EMBL/GenBank/DDBJ databases">
        <title>Complete genome sequence of Salinigranum rubrum GX10T, an extremely halophilic archaeon isolated from a marine solar saltern.</title>
        <authorList>
            <person name="Han S."/>
        </authorList>
    </citation>
    <scope>NUCLEOTIDE SEQUENCE [LARGE SCALE GENOMIC DNA]</scope>
    <source>
        <strain evidence="4 5">GX10</strain>
    </source>
</reference>
<dbReference type="AlphaFoldDB" id="A0A2I8VPS7"/>
<organism evidence="4 5">
    <name type="scientific">Salinigranum rubrum</name>
    <dbReference type="NCBI Taxonomy" id="755307"/>
    <lineage>
        <taxon>Archaea</taxon>
        <taxon>Methanobacteriati</taxon>
        <taxon>Methanobacteriota</taxon>
        <taxon>Stenosarchaea group</taxon>
        <taxon>Halobacteria</taxon>
        <taxon>Halobacteriales</taxon>
        <taxon>Haloferacaceae</taxon>
        <taxon>Salinigranum</taxon>
    </lineage>
</organism>
<evidence type="ECO:0000313" key="5">
    <source>
        <dbReference type="Proteomes" id="UP000236584"/>
    </source>
</evidence>
<gene>
    <name evidence="4" type="ORF">C2R22_07450</name>
</gene>
<dbReference type="EMBL" id="CP026309">
    <property type="protein sequence ID" value="AUV83918.1"/>
    <property type="molecule type" value="Genomic_DNA"/>
</dbReference>
<feature type="domain" description="DUF7308" evidence="3">
    <location>
        <begin position="284"/>
        <end position="495"/>
    </location>
</feature>
<evidence type="ECO:0000313" key="4">
    <source>
        <dbReference type="EMBL" id="AUV83918.1"/>
    </source>
</evidence>
<keyword evidence="2" id="KW-0472">Membrane</keyword>
<evidence type="ECO:0000256" key="2">
    <source>
        <dbReference type="SAM" id="Phobius"/>
    </source>
</evidence>
<protein>
    <recommendedName>
        <fullName evidence="3">DUF7308 domain-containing protein</fullName>
    </recommendedName>
</protein>
<dbReference type="InterPro" id="IPR055713">
    <property type="entry name" value="DUF7289"/>
</dbReference>
<dbReference type="Pfam" id="PF23985">
    <property type="entry name" value="DUF7308"/>
    <property type="match status" value="1"/>
</dbReference>
<dbReference type="InterPro" id="IPR055732">
    <property type="entry name" value="DUF7308"/>
</dbReference>